<reference evidence="2 3" key="1">
    <citation type="submission" date="2013-01" db="EMBL/GenBank/DDBJ databases">
        <authorList>
            <person name="Harkins D.M."/>
            <person name="Durkin A.S."/>
            <person name="Brinkac L.M."/>
            <person name="Haft D.H."/>
            <person name="Selengut J.D."/>
            <person name="Sanka R."/>
            <person name="DePew J."/>
            <person name="Purushe J."/>
            <person name="Tulsiani S.M."/>
            <person name="Graham G.C."/>
            <person name="Burns M.-A."/>
            <person name="Dohnt M.F."/>
            <person name="Smythe L.D."/>
            <person name="McKay D.B."/>
            <person name="Craig S.B."/>
            <person name="Vinetz J.M."/>
            <person name="Sutton G.G."/>
            <person name="Nierman W.C."/>
            <person name="Fouts D.E."/>
        </authorList>
    </citation>
    <scope>NUCLEOTIDE SEQUENCE [LARGE SCALE GENOMIC DNA]</scope>
    <source>
        <strain evidence="2 3">LT2116</strain>
    </source>
</reference>
<comment type="caution">
    <text evidence="2">The sequence shown here is derived from an EMBL/GenBank/DDBJ whole genome shotgun (WGS) entry which is preliminary data.</text>
</comment>
<evidence type="ECO:0000313" key="3">
    <source>
        <dbReference type="Proteomes" id="UP000011770"/>
    </source>
</evidence>
<dbReference type="EMBL" id="AHOR02000010">
    <property type="protein sequence ID" value="EMF83834.1"/>
    <property type="molecule type" value="Genomic_DNA"/>
</dbReference>
<evidence type="ECO:0000256" key="1">
    <source>
        <dbReference type="SAM" id="Coils"/>
    </source>
</evidence>
<gene>
    <name evidence="2" type="ORF">LEP1GSC188_4248</name>
</gene>
<sequence>MKQLLSGITDSILLNPIRSCSVLAVFLFLSFWQASKLTVNSNNLDLLPKDNPSVVKTQKVIEMIGGNGFYILSIKFKDEKGMTDHLVKAFAARKKGQPEVAEKELKEAEKAKQKNVAYYKERENAIKKASDVLNERLLKEKNSFNISPTATTYPSYKTDSPYF</sequence>
<evidence type="ECO:0000313" key="2">
    <source>
        <dbReference type="EMBL" id="EMF83834.1"/>
    </source>
</evidence>
<accession>M3GD34</accession>
<name>M3GD34_9LEPT</name>
<organism evidence="2 3">
    <name type="scientific">Leptospira weilii serovar Topaz str. LT2116</name>
    <dbReference type="NCBI Taxonomy" id="1088540"/>
    <lineage>
        <taxon>Bacteria</taxon>
        <taxon>Pseudomonadati</taxon>
        <taxon>Spirochaetota</taxon>
        <taxon>Spirochaetia</taxon>
        <taxon>Leptospirales</taxon>
        <taxon>Leptospiraceae</taxon>
        <taxon>Leptospira</taxon>
    </lineage>
</organism>
<feature type="coiled-coil region" evidence="1">
    <location>
        <begin position="101"/>
        <end position="128"/>
    </location>
</feature>
<proteinExistence type="predicted"/>
<dbReference type="AlphaFoldDB" id="M3GD34"/>
<keyword evidence="1" id="KW-0175">Coiled coil</keyword>
<protein>
    <submittedName>
        <fullName evidence="2">Uncharacterized protein</fullName>
    </submittedName>
</protein>
<dbReference type="Proteomes" id="UP000011770">
    <property type="component" value="Unassembled WGS sequence"/>
</dbReference>